<protein>
    <recommendedName>
        <fullName evidence="5">Tetratricopeptide repeat protein 17</fullName>
    </recommendedName>
</protein>
<dbReference type="GO" id="GO:0030041">
    <property type="term" value="P:actin filament polymerization"/>
    <property type="evidence" value="ECO:0007669"/>
    <property type="project" value="TreeGrafter"/>
</dbReference>
<dbReference type="InterPro" id="IPR011990">
    <property type="entry name" value="TPR-like_helical_dom_sf"/>
</dbReference>
<keyword evidence="1" id="KW-0802">TPR repeat</keyword>
<feature type="signal peptide" evidence="2">
    <location>
        <begin position="1"/>
        <end position="19"/>
    </location>
</feature>
<name>A0A814A424_9BILA</name>
<dbReference type="GO" id="GO:0015629">
    <property type="term" value="C:actin cytoskeleton"/>
    <property type="evidence" value="ECO:0007669"/>
    <property type="project" value="TreeGrafter"/>
</dbReference>
<dbReference type="InterPro" id="IPR019734">
    <property type="entry name" value="TPR_rpt"/>
</dbReference>
<dbReference type="GO" id="GO:0005737">
    <property type="term" value="C:cytoplasm"/>
    <property type="evidence" value="ECO:0007669"/>
    <property type="project" value="TreeGrafter"/>
</dbReference>
<proteinExistence type="predicted"/>
<dbReference type="OrthoDB" id="2115703at2759"/>
<reference evidence="3" key="1">
    <citation type="submission" date="2021-02" db="EMBL/GenBank/DDBJ databases">
        <authorList>
            <person name="Nowell W R."/>
        </authorList>
    </citation>
    <scope>NUCLEOTIDE SEQUENCE</scope>
    <source>
        <strain evidence="3">Ploen Becks lab</strain>
    </source>
</reference>
<dbReference type="AlphaFoldDB" id="A0A814A424"/>
<dbReference type="PANTHER" id="PTHR16091:SF1">
    <property type="entry name" value="TETRATRICOPEPTIDE REPEAT PROTEIN 17"/>
    <property type="match status" value="1"/>
</dbReference>
<keyword evidence="2" id="KW-0732">Signal</keyword>
<evidence type="ECO:0000313" key="4">
    <source>
        <dbReference type="Proteomes" id="UP000663879"/>
    </source>
</evidence>
<evidence type="ECO:0000256" key="2">
    <source>
        <dbReference type="SAM" id="SignalP"/>
    </source>
</evidence>
<dbReference type="SMART" id="SM00028">
    <property type="entry name" value="TPR"/>
    <property type="match status" value="2"/>
</dbReference>
<comment type="caution">
    <text evidence="3">The sequence shown here is derived from an EMBL/GenBank/DDBJ whole genome shotgun (WGS) entry which is preliminary data.</text>
</comment>
<gene>
    <name evidence="3" type="ORF">OXX778_LOCUS11700</name>
</gene>
<dbReference type="EMBL" id="CAJNOC010002019">
    <property type="protein sequence ID" value="CAF0907060.1"/>
    <property type="molecule type" value="Genomic_DNA"/>
</dbReference>
<feature type="repeat" description="TPR" evidence="1">
    <location>
        <begin position="273"/>
        <end position="306"/>
    </location>
</feature>
<accession>A0A814A424</accession>
<keyword evidence="4" id="KW-1185">Reference proteome</keyword>
<dbReference type="Proteomes" id="UP000663879">
    <property type="component" value="Unassembled WGS sequence"/>
</dbReference>
<organism evidence="3 4">
    <name type="scientific">Brachionus calyciflorus</name>
    <dbReference type="NCBI Taxonomy" id="104777"/>
    <lineage>
        <taxon>Eukaryota</taxon>
        <taxon>Metazoa</taxon>
        <taxon>Spiralia</taxon>
        <taxon>Gnathifera</taxon>
        <taxon>Rotifera</taxon>
        <taxon>Eurotatoria</taxon>
        <taxon>Monogononta</taxon>
        <taxon>Pseudotrocha</taxon>
        <taxon>Ploima</taxon>
        <taxon>Brachionidae</taxon>
        <taxon>Brachionus</taxon>
    </lineage>
</organism>
<evidence type="ECO:0000256" key="1">
    <source>
        <dbReference type="PROSITE-ProRule" id="PRU00339"/>
    </source>
</evidence>
<dbReference type="InterPro" id="IPR052630">
    <property type="entry name" value="TTC17"/>
</dbReference>
<dbReference type="PROSITE" id="PS50005">
    <property type="entry name" value="TPR"/>
    <property type="match status" value="1"/>
</dbReference>
<evidence type="ECO:0008006" key="5">
    <source>
        <dbReference type="Google" id="ProtNLM"/>
    </source>
</evidence>
<dbReference type="Pfam" id="PF13181">
    <property type="entry name" value="TPR_8"/>
    <property type="match status" value="1"/>
</dbReference>
<dbReference type="Gene3D" id="1.25.40.10">
    <property type="entry name" value="Tetratricopeptide repeat domain"/>
    <property type="match status" value="1"/>
</dbReference>
<sequence>MFRTKILFFLIVLKGFVSCSTHWRVTEEGRIEVKDDTVFTLLRPYDLASFMKQSDRLTRLDHLKNLIQNKEIPSTHKDPPVSVTSYQENFYKTDPDCLKAEQQLTKFSFYETHLISWHTHGLYLPKESLDIKRSQVKLFKKPFCDIVSLPFNMKTFDHLDSIQSKENITMLPETDLLANILIEPEDFYGHLIHVALLTNSTSWVYLAMAGDFFRIKGDFLNAVKCLQRSIFYAPDVHQTVPILSLSNMLHKLHFINDSLAIALTGAAMEPNNSIFSYYLGNIYVTLGDLNSAYEWYDKAVRLDSEFRQALLKKYAVMCHIKLEEYLEDQHDNLQKKLDELKDYQSYSDEWFHLNSKIELEKSSSNRKEITTSIYNNLLYNTISKICSWNNDNNNNNMECKNLQIHYSYFPFNNQTLIQKLENSNLFQNENTQSTSLSSSSDSKPEVPLLIQNEKSIQTSIKPPTTRDFLLSNFT</sequence>
<dbReference type="PANTHER" id="PTHR16091">
    <property type="entry name" value="TTC17 PROTEIN"/>
    <property type="match status" value="1"/>
</dbReference>
<feature type="chain" id="PRO_5033031583" description="Tetratricopeptide repeat protein 17" evidence="2">
    <location>
        <begin position="20"/>
        <end position="474"/>
    </location>
</feature>
<evidence type="ECO:0000313" key="3">
    <source>
        <dbReference type="EMBL" id="CAF0907060.1"/>
    </source>
</evidence>
<dbReference type="SUPFAM" id="SSF48452">
    <property type="entry name" value="TPR-like"/>
    <property type="match status" value="1"/>
</dbReference>